<dbReference type="SUPFAM" id="SSF48452">
    <property type="entry name" value="TPR-like"/>
    <property type="match status" value="1"/>
</dbReference>
<dbReference type="Gene3D" id="1.10.150.50">
    <property type="entry name" value="Transcription Factor, Ets-1"/>
    <property type="match status" value="1"/>
</dbReference>
<dbReference type="Proteomes" id="UP000198992">
    <property type="component" value="Unassembled WGS sequence"/>
</dbReference>
<dbReference type="Gene3D" id="1.25.40.10">
    <property type="entry name" value="Tetratricopeptide repeat domain"/>
    <property type="match status" value="1"/>
</dbReference>
<dbReference type="PROSITE" id="PS50105">
    <property type="entry name" value="SAM_DOMAIN"/>
    <property type="match status" value="1"/>
</dbReference>
<dbReference type="InterPro" id="IPR013761">
    <property type="entry name" value="SAM/pointed_sf"/>
</dbReference>
<accession>A0A1H5HG91</accession>
<dbReference type="SUPFAM" id="SSF55073">
    <property type="entry name" value="Nucleotide cyclase"/>
    <property type="match status" value="1"/>
</dbReference>
<evidence type="ECO:0000259" key="4">
    <source>
        <dbReference type="PROSITE" id="PS50125"/>
    </source>
</evidence>
<proteinExistence type="predicted"/>
<dbReference type="PROSITE" id="PS50125">
    <property type="entry name" value="GUANYLATE_CYCLASE_2"/>
    <property type="match status" value="1"/>
</dbReference>
<dbReference type="AlphaFoldDB" id="A0A1H5HG91"/>
<dbReference type="EMBL" id="FNTH01000001">
    <property type="protein sequence ID" value="SEE26661.1"/>
    <property type="molecule type" value="Genomic_DNA"/>
</dbReference>
<dbReference type="Gene3D" id="3.40.50.300">
    <property type="entry name" value="P-loop containing nucleotide triphosphate hydrolases"/>
    <property type="match status" value="1"/>
</dbReference>
<gene>
    <name evidence="5" type="ORF">SAMN05444164_7473</name>
</gene>
<dbReference type="GO" id="GO:0004016">
    <property type="term" value="F:adenylate cyclase activity"/>
    <property type="evidence" value="ECO:0007669"/>
    <property type="project" value="TreeGrafter"/>
</dbReference>
<evidence type="ECO:0000313" key="5">
    <source>
        <dbReference type="EMBL" id="SEE26661.1"/>
    </source>
</evidence>
<dbReference type="SUPFAM" id="SSF52540">
    <property type="entry name" value="P-loop containing nucleoside triphosphate hydrolases"/>
    <property type="match status" value="1"/>
</dbReference>
<dbReference type="SUPFAM" id="SSF47769">
    <property type="entry name" value="SAM/Pointed domain"/>
    <property type="match status" value="1"/>
</dbReference>
<protein>
    <submittedName>
        <fullName evidence="5">SAM domain (Sterile alpha motif)</fullName>
    </submittedName>
</protein>
<dbReference type="InterPro" id="IPR001054">
    <property type="entry name" value="A/G_cyclase"/>
</dbReference>
<keyword evidence="2" id="KW-0067">ATP-binding</keyword>
<dbReference type="InterPro" id="IPR011990">
    <property type="entry name" value="TPR-like_helical_dom_sf"/>
</dbReference>
<evidence type="ECO:0000259" key="3">
    <source>
        <dbReference type="PROSITE" id="PS50105"/>
    </source>
</evidence>
<reference evidence="5 6" key="1">
    <citation type="submission" date="2016-10" db="EMBL/GenBank/DDBJ databases">
        <authorList>
            <person name="de Groot N.N."/>
        </authorList>
    </citation>
    <scope>NUCLEOTIDE SEQUENCE [LARGE SCALE GENOMIC DNA]</scope>
    <source>
        <strain evidence="5 6">MT12</strain>
    </source>
</reference>
<sequence length="1122" mass="121407">MKLDIDGWLRGIGLAQYAEMFRANDIDIELLGRLTNDDLKDLGVASLGHRKKLLEAIAGLAAVPVSLQPALIGPKAQDAAERRQVTVMFADLVGSTALSTRMDPEDLRDIISAYQKCAAEAVRRFGGFVAKYMGDGLLVYFGYPQAHENDAERAVRAGLELVAAVSALKSPVSLRTRVGIATGLVVVGDLIGSGEAQERGIVGETPNLAARLQGIAEPNMVVIAESTRKLLGNLFELTDLGPKDLKGIGGLVRAWAVLRTSSVASRFEALHAAGLTALVGREEQFELLQRRWSRAKTGEGQVVLISGEAGIGKSRLTAALLESLAGEPHKRLRYFCSPQHTDSALYPVIGQMERAAGLAHDDTPQAKLDKLNAVLAQTSTSIQDVALFAEMLSLPNDGRYAALELTPEQRRQRTLEALTTQFAGSATRQPVLVIVEDAHWVDPTSLEVFGRTVGQIKTLPVLLIVTFRPEFSAPWAGQSHVTSLKLNRLAENEAAAIVAGLVGSRQVPADVVAEIIDRTDGVPLFVEEMTKAVLEAESEGEARRTAAAVPSSVRAVPSSLHATLMARLDRLGSAKEIAQIGAAIGREFSHALLAAVAMWNERRLCTALDQLLDAGLLFRQGVPPGASYLFKHALVRDAAYGSLLREPRRNLHARIAGAVEGAFPEAAQSRPELLAHHYSEAGMIVRAAKLWGIAGQRSISRSALAEAAAQLSRAVSQMASLPETSALRREQIKYQIELVTVLMHVKGYGAPDTKAAVDHARLLIEKAEAQGEPSEDPLLLFSVLYGAWVLNVAAFNGEAAGALATQFMALAEKQRMTGPLMLAHRMVGMTAMSTGDQVAGRRHLDRALALYDPAEHRALATRFGTDARVAILEWRSRTLWLQGYPDAALKDVDESFRGAREIGQAATLMHALAHSIATLILCRHYKSASVRAAELVDLAEEKGSLYWKANGLIWQGCLSALTGRSLDAIEILTTAVAAYRSTAATIYMPFVSLHLARAHAELGNFTNAWHHIDDAIAGTERSQEKWAESEMHRTAGEIALMLPEADETKAEACFERSLTVARGQKAKSWELRTATSLARLWRDQGKRPAAHNLLASIYGWFTEGFDTLDLKQAKALLDELNT</sequence>
<dbReference type="InterPro" id="IPR001660">
    <property type="entry name" value="SAM"/>
</dbReference>
<dbReference type="Pfam" id="PF00211">
    <property type="entry name" value="Guanylate_cyc"/>
    <property type="match status" value="1"/>
</dbReference>
<dbReference type="InterPro" id="IPR041664">
    <property type="entry name" value="AAA_16"/>
</dbReference>
<dbReference type="Pfam" id="PF13191">
    <property type="entry name" value="AAA_16"/>
    <property type="match status" value="1"/>
</dbReference>
<feature type="domain" description="SAM" evidence="3">
    <location>
        <begin position="4"/>
        <end position="63"/>
    </location>
</feature>
<keyword evidence="1" id="KW-0547">Nucleotide-binding</keyword>
<name>A0A1H5HG91_9BRAD</name>
<dbReference type="PANTHER" id="PTHR16305:SF28">
    <property type="entry name" value="GUANYLATE CYCLASE DOMAIN-CONTAINING PROTEIN"/>
    <property type="match status" value="1"/>
</dbReference>
<dbReference type="Pfam" id="PF00536">
    <property type="entry name" value="SAM_1"/>
    <property type="match status" value="1"/>
</dbReference>
<dbReference type="GO" id="GO:0035556">
    <property type="term" value="P:intracellular signal transduction"/>
    <property type="evidence" value="ECO:0007669"/>
    <property type="project" value="InterPro"/>
</dbReference>
<dbReference type="GO" id="GO:0005524">
    <property type="term" value="F:ATP binding"/>
    <property type="evidence" value="ECO:0007669"/>
    <property type="project" value="UniProtKB-KW"/>
</dbReference>
<dbReference type="GO" id="GO:0009190">
    <property type="term" value="P:cyclic nucleotide biosynthetic process"/>
    <property type="evidence" value="ECO:0007669"/>
    <property type="project" value="InterPro"/>
</dbReference>
<dbReference type="SMART" id="SM00454">
    <property type="entry name" value="SAM"/>
    <property type="match status" value="1"/>
</dbReference>
<feature type="domain" description="Guanylate cyclase" evidence="4">
    <location>
        <begin position="86"/>
        <end position="213"/>
    </location>
</feature>
<dbReference type="GO" id="GO:0005737">
    <property type="term" value="C:cytoplasm"/>
    <property type="evidence" value="ECO:0007669"/>
    <property type="project" value="TreeGrafter"/>
</dbReference>
<dbReference type="CDD" id="cd09487">
    <property type="entry name" value="SAM_superfamily"/>
    <property type="match status" value="1"/>
</dbReference>
<evidence type="ECO:0000256" key="1">
    <source>
        <dbReference type="ARBA" id="ARBA00022741"/>
    </source>
</evidence>
<evidence type="ECO:0000313" key="6">
    <source>
        <dbReference type="Proteomes" id="UP000198992"/>
    </source>
</evidence>
<evidence type="ECO:0000256" key="2">
    <source>
        <dbReference type="ARBA" id="ARBA00022840"/>
    </source>
</evidence>
<dbReference type="SMART" id="SM00044">
    <property type="entry name" value="CYCc"/>
    <property type="match status" value="1"/>
</dbReference>
<organism evidence="5 6">
    <name type="scientific">Bradyrhizobium erythrophlei</name>
    <dbReference type="NCBI Taxonomy" id="1437360"/>
    <lineage>
        <taxon>Bacteria</taxon>
        <taxon>Pseudomonadati</taxon>
        <taxon>Pseudomonadota</taxon>
        <taxon>Alphaproteobacteria</taxon>
        <taxon>Hyphomicrobiales</taxon>
        <taxon>Nitrobacteraceae</taxon>
        <taxon>Bradyrhizobium</taxon>
    </lineage>
</organism>
<dbReference type="InterPro" id="IPR029787">
    <property type="entry name" value="Nucleotide_cyclase"/>
</dbReference>
<dbReference type="CDD" id="cd07302">
    <property type="entry name" value="CHD"/>
    <property type="match status" value="1"/>
</dbReference>
<dbReference type="Gene3D" id="3.30.70.1230">
    <property type="entry name" value="Nucleotide cyclase"/>
    <property type="match status" value="1"/>
</dbReference>
<dbReference type="PANTHER" id="PTHR16305">
    <property type="entry name" value="TESTICULAR SOLUBLE ADENYLYL CYCLASE"/>
    <property type="match status" value="1"/>
</dbReference>
<dbReference type="InterPro" id="IPR027417">
    <property type="entry name" value="P-loop_NTPase"/>
</dbReference>